<dbReference type="EMBL" id="VULT01000001">
    <property type="protein sequence ID" value="MSS16185.1"/>
    <property type="molecule type" value="Genomic_DNA"/>
</dbReference>
<protein>
    <submittedName>
        <fullName evidence="1">Uncharacterized protein</fullName>
    </submittedName>
</protein>
<dbReference type="RefSeq" id="WP_154328030.1">
    <property type="nucleotide sequence ID" value="NZ_CP045696.1"/>
</dbReference>
<sequence>MTEQELQSVINAVLSSIKTNSRSIGQLTGVQTLSDSDCFEVAGGRKIAYSVLRDLIFAAAKTKLENMQTDIANSVLQSVSFDAKSSTATLTIKQKGYDAITVSVPIATDSHSGIMTAADKNKLDNMYSKQEIDAAADELKEQVGDTVSGVITRINNLATVVNDKQDKLVSGYNIKTVNGQSLLGQGDVSITSGGGGANIKVVDKMPDAIEPGTIYLIKSED</sequence>
<evidence type="ECO:0000313" key="2">
    <source>
        <dbReference type="Proteomes" id="UP000483362"/>
    </source>
</evidence>
<gene>
    <name evidence="1" type="ORF">FYJ29_00120</name>
</gene>
<keyword evidence="2" id="KW-1185">Reference proteome</keyword>
<organism evidence="1 2">
    <name type="scientific">Sodaliphilus pleomorphus</name>
    <dbReference type="NCBI Taxonomy" id="2606626"/>
    <lineage>
        <taxon>Bacteria</taxon>
        <taxon>Pseudomonadati</taxon>
        <taxon>Bacteroidota</taxon>
        <taxon>Bacteroidia</taxon>
        <taxon>Bacteroidales</taxon>
        <taxon>Muribaculaceae</taxon>
        <taxon>Sodaliphilus</taxon>
    </lineage>
</organism>
<evidence type="ECO:0000313" key="1">
    <source>
        <dbReference type="EMBL" id="MSS16185.1"/>
    </source>
</evidence>
<accession>A0A6L5X9S4</accession>
<reference evidence="1 2" key="1">
    <citation type="submission" date="2019-08" db="EMBL/GenBank/DDBJ databases">
        <title>In-depth cultivation of the pig gut microbiome towards novel bacterial diversity and tailored functional studies.</title>
        <authorList>
            <person name="Wylensek D."/>
            <person name="Hitch T.C.A."/>
            <person name="Clavel T."/>
        </authorList>
    </citation>
    <scope>NUCLEOTIDE SEQUENCE [LARGE SCALE GENOMIC DNA]</scope>
    <source>
        <strain evidence="1 2">Oil-RF-744-WCA-WT-10</strain>
    </source>
</reference>
<name>A0A6L5X9S4_9BACT</name>
<comment type="caution">
    <text evidence="1">The sequence shown here is derived from an EMBL/GenBank/DDBJ whole genome shotgun (WGS) entry which is preliminary data.</text>
</comment>
<proteinExistence type="predicted"/>
<dbReference type="Proteomes" id="UP000483362">
    <property type="component" value="Unassembled WGS sequence"/>
</dbReference>
<dbReference type="AlphaFoldDB" id="A0A6L5X9S4"/>